<name>A0ABD5M944_9EURY</name>
<keyword evidence="2" id="KW-0378">Hydrolase</keyword>
<dbReference type="EMBL" id="JBGNYA010000001">
    <property type="protein sequence ID" value="MFA1610425.1"/>
    <property type="molecule type" value="Genomic_DNA"/>
</dbReference>
<evidence type="ECO:0000313" key="3">
    <source>
        <dbReference type="Proteomes" id="UP001570511"/>
    </source>
</evidence>
<keyword evidence="3" id="KW-1185">Reference proteome</keyword>
<dbReference type="Pfam" id="PF04307">
    <property type="entry name" value="YdjM"/>
    <property type="match status" value="1"/>
</dbReference>
<dbReference type="GO" id="GO:0016787">
    <property type="term" value="F:hydrolase activity"/>
    <property type="evidence" value="ECO:0007669"/>
    <property type="project" value="UniProtKB-KW"/>
</dbReference>
<dbReference type="AlphaFoldDB" id="A0ABD5M944"/>
<comment type="caution">
    <text evidence="2">The sequence shown here is derived from an EMBL/GenBank/DDBJ whole genome shotgun (WGS) entry which is preliminary data.</text>
</comment>
<keyword evidence="1" id="KW-0472">Membrane</keyword>
<gene>
    <name evidence="2" type="ORF">OS889_05335</name>
</gene>
<protein>
    <submittedName>
        <fullName evidence="2">Metal-dependent hydrolase</fullName>
    </submittedName>
</protein>
<evidence type="ECO:0000256" key="1">
    <source>
        <dbReference type="SAM" id="Phobius"/>
    </source>
</evidence>
<dbReference type="Proteomes" id="UP001570511">
    <property type="component" value="Unassembled WGS sequence"/>
</dbReference>
<dbReference type="InterPro" id="IPR007404">
    <property type="entry name" value="YdjM-like"/>
</dbReference>
<feature type="transmembrane region" description="Helical" evidence="1">
    <location>
        <begin position="142"/>
        <end position="161"/>
    </location>
</feature>
<reference evidence="2 3" key="1">
    <citation type="submission" date="2024-08" db="EMBL/GenBank/DDBJ databases">
        <title>Halobellus sp. MBLA0158 whole genome sequence.</title>
        <authorList>
            <person name="Hwang C.Y."/>
            <person name="Cho E.-S."/>
            <person name="Seo M.-J."/>
        </authorList>
    </citation>
    <scope>NUCLEOTIDE SEQUENCE [LARGE SCALE GENOMIC DNA]</scope>
    <source>
        <strain evidence="2 3">MBLA0158</strain>
    </source>
</reference>
<sequence length="169" mass="18573">MLPSEHFIVALVPALAYVLARDRRLPTPRFAAVVFLGSQFPDLVDKPLAHQFGVLPSGRVFMHSLPIALPFLALVGLYGWRTDRPRLSGAFAFAHLSHLLADNYRPLLGPDPTVAPDLLWPLTAPTARPITPYWAGPNGINVLLWTVFSAIVLSIAAYLLVVDVREQFG</sequence>
<dbReference type="RefSeq" id="WP_372387950.1">
    <property type="nucleotide sequence ID" value="NZ_JBGNYA010000001.1"/>
</dbReference>
<keyword evidence="1" id="KW-1133">Transmembrane helix</keyword>
<feature type="transmembrane region" description="Helical" evidence="1">
    <location>
        <begin position="60"/>
        <end position="80"/>
    </location>
</feature>
<proteinExistence type="predicted"/>
<accession>A0ABD5M944</accession>
<evidence type="ECO:0000313" key="2">
    <source>
        <dbReference type="EMBL" id="MFA1610425.1"/>
    </source>
</evidence>
<organism evidence="2 3">
    <name type="scientific">Halobellus rubicundus</name>
    <dbReference type="NCBI Taxonomy" id="2996466"/>
    <lineage>
        <taxon>Archaea</taxon>
        <taxon>Methanobacteriati</taxon>
        <taxon>Methanobacteriota</taxon>
        <taxon>Stenosarchaea group</taxon>
        <taxon>Halobacteria</taxon>
        <taxon>Halobacteriales</taxon>
        <taxon>Haloferacaceae</taxon>
        <taxon>Halobellus</taxon>
    </lineage>
</organism>
<keyword evidence="1" id="KW-0812">Transmembrane</keyword>